<organism evidence="7 8">
    <name type="scientific">Bordetella genomosp. 4</name>
    <dbReference type="NCBI Taxonomy" id="463044"/>
    <lineage>
        <taxon>Bacteria</taxon>
        <taxon>Pseudomonadati</taxon>
        <taxon>Pseudomonadota</taxon>
        <taxon>Betaproteobacteria</taxon>
        <taxon>Burkholderiales</taxon>
        <taxon>Alcaligenaceae</taxon>
        <taxon>Bordetella</taxon>
    </lineage>
</organism>
<name>A0A261TV15_9BORD</name>
<dbReference type="Gene3D" id="3.20.20.60">
    <property type="entry name" value="Phosphoenolpyruvate-binding domains"/>
    <property type="match status" value="1"/>
</dbReference>
<keyword evidence="2 5" id="KW-0479">Metal-binding</keyword>
<evidence type="ECO:0000256" key="4">
    <source>
        <dbReference type="PIRSR" id="PIRSR015582-1"/>
    </source>
</evidence>
<evidence type="ECO:0000259" key="6">
    <source>
        <dbReference type="Pfam" id="PF03328"/>
    </source>
</evidence>
<evidence type="ECO:0000256" key="1">
    <source>
        <dbReference type="ARBA" id="ARBA00001946"/>
    </source>
</evidence>
<evidence type="ECO:0000256" key="2">
    <source>
        <dbReference type="ARBA" id="ARBA00022723"/>
    </source>
</evidence>
<dbReference type="Proteomes" id="UP000216885">
    <property type="component" value="Unassembled WGS sequence"/>
</dbReference>
<dbReference type="RefSeq" id="WP_094822559.1">
    <property type="nucleotide sequence ID" value="NZ_NEVO01000013.1"/>
</dbReference>
<reference evidence="7 8" key="1">
    <citation type="submission" date="2017-05" db="EMBL/GenBank/DDBJ databases">
        <title>Complete and WGS of Bordetella genogroups.</title>
        <authorList>
            <person name="Spilker T."/>
            <person name="LiPuma J."/>
        </authorList>
    </citation>
    <scope>NUCLEOTIDE SEQUENCE [LARGE SCALE GENOMIC DNA]</scope>
    <source>
        <strain evidence="7 8">AU9919</strain>
    </source>
</reference>
<accession>A0A261TV15</accession>
<sequence length="294" mass="31807">MSKVFTWRSMLFVPIVNDRFIQSALKQPADAIQLDLEDSIALDQKDQARERVTSVAKLCHDQGKDVIVRVNRPWRQLLRDIEASIGPHVQALTLPKVPNPAFVQSVAEIIDELETERGIPLGTTRLIVMVEDAEGLHNMHDIAAAHPRICGLIVGAEDLAVSLQMAVTPDTLYVPNVMAVAACRRAGIAPIGFVGSVADFADRDAFQKTVERGAALGFEGAFCIHPAQVAIANAAFAPSPEAVARARRLIAAFKEEEAKGRSACTFEGRMVDAPVVKQAQRIVEKGEAFGIAAL</sequence>
<feature type="domain" description="HpcH/HpaI aldolase/citrate lyase" evidence="6">
    <location>
        <begin position="8"/>
        <end position="226"/>
    </location>
</feature>
<evidence type="ECO:0000313" key="8">
    <source>
        <dbReference type="Proteomes" id="UP000216885"/>
    </source>
</evidence>
<evidence type="ECO:0000256" key="5">
    <source>
        <dbReference type="PIRSR" id="PIRSR015582-2"/>
    </source>
</evidence>
<evidence type="ECO:0000256" key="3">
    <source>
        <dbReference type="ARBA" id="ARBA00022842"/>
    </source>
</evidence>
<protein>
    <recommendedName>
        <fullName evidence="6">HpcH/HpaI aldolase/citrate lyase domain-containing protein</fullName>
    </recommendedName>
</protein>
<proteinExistence type="predicted"/>
<dbReference type="Pfam" id="PF03328">
    <property type="entry name" value="HpcH_HpaI"/>
    <property type="match status" value="1"/>
</dbReference>
<keyword evidence="3 5" id="KW-0460">Magnesium</keyword>
<dbReference type="GO" id="GO:0003824">
    <property type="term" value="F:catalytic activity"/>
    <property type="evidence" value="ECO:0007669"/>
    <property type="project" value="InterPro"/>
</dbReference>
<feature type="binding site" evidence="4">
    <location>
        <position position="131"/>
    </location>
    <ligand>
        <name>substrate</name>
    </ligand>
</feature>
<feature type="binding site" evidence="4">
    <location>
        <position position="69"/>
    </location>
    <ligand>
        <name>substrate</name>
    </ligand>
</feature>
<dbReference type="GO" id="GO:0000287">
    <property type="term" value="F:magnesium ion binding"/>
    <property type="evidence" value="ECO:0007669"/>
    <property type="project" value="TreeGrafter"/>
</dbReference>
<dbReference type="AlphaFoldDB" id="A0A261TV15"/>
<dbReference type="OrthoDB" id="348111at2"/>
<dbReference type="PANTHER" id="PTHR32308">
    <property type="entry name" value="LYASE BETA SUBUNIT, PUTATIVE (AFU_ORTHOLOGUE AFUA_4G13030)-RELATED"/>
    <property type="match status" value="1"/>
</dbReference>
<evidence type="ECO:0000313" key="7">
    <source>
        <dbReference type="EMBL" id="OZI53067.1"/>
    </source>
</evidence>
<comment type="cofactor">
    <cofactor evidence="1">
        <name>Mg(2+)</name>
        <dbReference type="ChEBI" id="CHEBI:18420"/>
    </cofactor>
</comment>
<comment type="caution">
    <text evidence="7">The sequence shown here is derived from an EMBL/GenBank/DDBJ whole genome shotgun (WGS) entry which is preliminary data.</text>
</comment>
<dbReference type="InterPro" id="IPR040442">
    <property type="entry name" value="Pyrv_kinase-like_dom_sf"/>
</dbReference>
<feature type="binding site" evidence="5">
    <location>
        <position position="158"/>
    </location>
    <ligand>
        <name>Mg(2+)</name>
        <dbReference type="ChEBI" id="CHEBI:18420"/>
    </ligand>
</feature>
<dbReference type="SUPFAM" id="SSF51621">
    <property type="entry name" value="Phosphoenolpyruvate/pyruvate domain"/>
    <property type="match status" value="1"/>
</dbReference>
<dbReference type="GO" id="GO:0006107">
    <property type="term" value="P:oxaloacetate metabolic process"/>
    <property type="evidence" value="ECO:0007669"/>
    <property type="project" value="TreeGrafter"/>
</dbReference>
<dbReference type="PANTHER" id="PTHR32308:SF0">
    <property type="entry name" value="HPCH_HPAI ALDOLASE_CITRATE LYASE DOMAIN-CONTAINING PROTEIN"/>
    <property type="match status" value="1"/>
</dbReference>
<dbReference type="InterPro" id="IPR005000">
    <property type="entry name" value="Aldolase/citrate-lyase_domain"/>
</dbReference>
<dbReference type="EMBL" id="NEVQ01000019">
    <property type="protein sequence ID" value="OZI53067.1"/>
    <property type="molecule type" value="Genomic_DNA"/>
</dbReference>
<dbReference type="InterPro" id="IPR011206">
    <property type="entry name" value="Citrate_lyase_beta/mcl1/mcl2"/>
</dbReference>
<dbReference type="PIRSF" id="PIRSF015582">
    <property type="entry name" value="Cit_lyase_B"/>
    <property type="match status" value="1"/>
</dbReference>
<keyword evidence="8" id="KW-1185">Reference proteome</keyword>
<dbReference type="InterPro" id="IPR015813">
    <property type="entry name" value="Pyrv/PenolPyrv_kinase-like_dom"/>
</dbReference>
<gene>
    <name evidence="7" type="ORF">CAL20_18880</name>
</gene>
<feature type="binding site" evidence="5">
    <location>
        <position position="131"/>
    </location>
    <ligand>
        <name>Mg(2+)</name>
        <dbReference type="ChEBI" id="CHEBI:18420"/>
    </ligand>
</feature>